<protein>
    <submittedName>
        <fullName evidence="2">DUF4376 domain-containing protein</fullName>
    </submittedName>
</protein>
<organism evidence="2 3">
    <name type="scientific">Pseudomonas fluorescens</name>
    <dbReference type="NCBI Taxonomy" id="294"/>
    <lineage>
        <taxon>Bacteria</taxon>
        <taxon>Pseudomonadati</taxon>
        <taxon>Pseudomonadota</taxon>
        <taxon>Gammaproteobacteria</taxon>
        <taxon>Pseudomonadales</taxon>
        <taxon>Pseudomonadaceae</taxon>
        <taxon>Pseudomonas</taxon>
    </lineage>
</organism>
<evidence type="ECO:0000313" key="2">
    <source>
        <dbReference type="EMBL" id="AXJ03563.1"/>
    </source>
</evidence>
<accession>A0A345USW1</accession>
<feature type="domain" description="DUF4376" evidence="1">
    <location>
        <begin position="70"/>
        <end position="159"/>
    </location>
</feature>
<sequence>MKFATFDEHGDLTGRYDSDIHSVIPEQAIELSDAVFLATRTERDGVWKLVDGEVVKLPFPHIEPDYAALFAAERFTREASGIAVEGLRIETTRESQALIASTGLCALLDPQYRCNFKTLDGFVEVDAAQILSIAQAVRAHVQACFDRELTLLKALEVGTYTDEMLKDGWPDSPPGTSEPTLQ</sequence>
<gene>
    <name evidence="2" type="ORF">CFN16_05285</name>
</gene>
<reference evidence="2 3" key="1">
    <citation type="submission" date="2017-07" db="EMBL/GenBank/DDBJ databases">
        <title>Genome sequence of Pseudomonas NEP1.</title>
        <authorList>
            <person name="Nascimento F.X."/>
        </authorList>
    </citation>
    <scope>NUCLEOTIDE SEQUENCE [LARGE SCALE GENOMIC DNA]</scope>
    <source>
        <strain evidence="2 3">NEP1</strain>
    </source>
</reference>
<dbReference type="EMBL" id="CP022313">
    <property type="protein sequence ID" value="AXJ03563.1"/>
    <property type="molecule type" value="Genomic_DNA"/>
</dbReference>
<proteinExistence type="predicted"/>
<dbReference type="RefSeq" id="WP_115076744.1">
    <property type="nucleotide sequence ID" value="NZ_CP022313.1"/>
</dbReference>
<dbReference type="Proteomes" id="UP000254535">
    <property type="component" value="Chromosome"/>
</dbReference>
<dbReference type="Pfam" id="PF14301">
    <property type="entry name" value="DUF4376"/>
    <property type="match status" value="1"/>
</dbReference>
<dbReference type="AlphaFoldDB" id="A0A345USW1"/>
<evidence type="ECO:0000259" key="1">
    <source>
        <dbReference type="Pfam" id="PF14301"/>
    </source>
</evidence>
<name>A0A345USW1_PSEFL</name>
<evidence type="ECO:0000313" key="3">
    <source>
        <dbReference type="Proteomes" id="UP000254535"/>
    </source>
</evidence>
<dbReference type="InterPro" id="IPR025484">
    <property type="entry name" value="DUF4376"/>
</dbReference>